<dbReference type="Pfam" id="PF19545">
    <property type="entry name" value="DUF6069"/>
    <property type="match status" value="1"/>
</dbReference>
<feature type="transmembrane region" description="Helical" evidence="1">
    <location>
        <begin position="85"/>
        <end position="104"/>
    </location>
</feature>
<keyword evidence="1" id="KW-0472">Membrane</keyword>
<comment type="caution">
    <text evidence="2">The sequence shown here is derived from an EMBL/GenBank/DDBJ whole genome shotgun (WGS) entry which is preliminary data.</text>
</comment>
<reference evidence="2 3" key="1">
    <citation type="submission" date="2020-03" db="EMBL/GenBank/DDBJ databases">
        <title>WGS of actinomycetes isolated from Thailand.</title>
        <authorList>
            <person name="Thawai C."/>
        </authorList>
    </citation>
    <scope>NUCLEOTIDE SEQUENCE [LARGE SCALE GENOMIC DNA]</scope>
    <source>
        <strain evidence="2 3">SBST2-5</strain>
    </source>
</reference>
<keyword evidence="1" id="KW-1133">Transmembrane helix</keyword>
<proteinExistence type="predicted"/>
<evidence type="ECO:0008006" key="4">
    <source>
        <dbReference type="Google" id="ProtNLM"/>
    </source>
</evidence>
<keyword evidence="1" id="KW-0812">Transmembrane</keyword>
<feature type="transmembrane region" description="Helical" evidence="1">
    <location>
        <begin position="24"/>
        <end position="46"/>
    </location>
</feature>
<protein>
    <recommendedName>
        <fullName evidence="4">DUF998 domain-containing protein</fullName>
    </recommendedName>
</protein>
<dbReference type="Proteomes" id="UP000730591">
    <property type="component" value="Unassembled WGS sequence"/>
</dbReference>
<dbReference type="InterPro" id="IPR045713">
    <property type="entry name" value="DUF6069"/>
</dbReference>
<accession>A0ABX1AGD4</accession>
<evidence type="ECO:0000313" key="3">
    <source>
        <dbReference type="Proteomes" id="UP000730591"/>
    </source>
</evidence>
<sequence length="116" mass="11995">MWVIADPLAGHSLRITDGEETLDIGAVPVAFVGLLASLLGWGLLAVLERFTARRARTIWTVVAGAVLLLSFLPLTGGGMDGGTRFSLAVMHVAVAAVLIPGFAGRSADSRAGRRAG</sequence>
<name>A0ABX1AGD4_9ACTN</name>
<organism evidence="2 3">
    <name type="scientific">Streptomyces composti</name>
    <dbReference type="NCBI Taxonomy" id="2720025"/>
    <lineage>
        <taxon>Bacteria</taxon>
        <taxon>Bacillati</taxon>
        <taxon>Actinomycetota</taxon>
        <taxon>Actinomycetes</taxon>
        <taxon>Kitasatosporales</taxon>
        <taxon>Streptomycetaceae</taxon>
        <taxon>Streptomyces</taxon>
    </lineage>
</organism>
<feature type="transmembrane region" description="Helical" evidence="1">
    <location>
        <begin position="58"/>
        <end position="79"/>
    </location>
</feature>
<gene>
    <name evidence="2" type="ORF">HCJ93_23175</name>
</gene>
<evidence type="ECO:0000313" key="2">
    <source>
        <dbReference type="EMBL" id="NJP52888.1"/>
    </source>
</evidence>
<keyword evidence="3" id="KW-1185">Reference proteome</keyword>
<evidence type="ECO:0000256" key="1">
    <source>
        <dbReference type="SAM" id="Phobius"/>
    </source>
</evidence>
<dbReference type="EMBL" id="JAATEM010000030">
    <property type="protein sequence ID" value="NJP52888.1"/>
    <property type="molecule type" value="Genomic_DNA"/>
</dbReference>